<dbReference type="InterPro" id="IPR036736">
    <property type="entry name" value="ACP-like_sf"/>
</dbReference>
<evidence type="ECO:0000256" key="1">
    <source>
        <dbReference type="SAM" id="SignalP"/>
    </source>
</evidence>
<dbReference type="PROSITE" id="PS50075">
    <property type="entry name" value="CARRIER"/>
    <property type="match status" value="1"/>
</dbReference>
<feature type="domain" description="Carrier" evidence="2">
    <location>
        <begin position="43"/>
        <end position="125"/>
    </location>
</feature>
<name>A0A3R5U8H9_9STRA</name>
<dbReference type="AlphaFoldDB" id="A0A3R5U8H9"/>
<organism evidence="3">
    <name type="scientific">Monodopsis sp. MarTras21</name>
    <dbReference type="NCBI Taxonomy" id="1745953"/>
    <lineage>
        <taxon>Eukaryota</taxon>
        <taxon>Sar</taxon>
        <taxon>Stramenopiles</taxon>
        <taxon>Ochrophyta</taxon>
        <taxon>Eustigmatophyceae</taxon>
        <taxon>Eustigmatales</taxon>
        <taxon>Monodopsidaceae</taxon>
        <taxon>Monodopsis</taxon>
    </lineage>
</organism>
<dbReference type="EMBL" id="MK281436">
    <property type="protein sequence ID" value="QAA11208.1"/>
    <property type="molecule type" value="mRNA"/>
</dbReference>
<dbReference type="InterPro" id="IPR009081">
    <property type="entry name" value="PP-bd_ACP"/>
</dbReference>
<proteinExistence type="evidence at transcript level"/>
<dbReference type="Pfam" id="PF00550">
    <property type="entry name" value="PP-binding"/>
    <property type="match status" value="1"/>
</dbReference>
<dbReference type="SUPFAM" id="SSF47336">
    <property type="entry name" value="ACP-like"/>
    <property type="match status" value="1"/>
</dbReference>
<dbReference type="Gene3D" id="1.10.1200.10">
    <property type="entry name" value="ACP-like"/>
    <property type="match status" value="1"/>
</dbReference>
<feature type="chain" id="PRO_5018532883" evidence="1">
    <location>
        <begin position="18"/>
        <end position="126"/>
    </location>
</feature>
<feature type="signal peptide" evidence="1">
    <location>
        <begin position="1"/>
        <end position="17"/>
    </location>
</feature>
<sequence>MRIAIFTVLAMATSSYAFLPPMPTGVARLTIKAAAPLVVLRSGEYSEKVRAIVLENSGDDPKVADYLKSNSDDAAEFSELGFDSLDLVEFSMAIQKEFDLPDLSEDDLATFKTLKDVVALVESNKK</sequence>
<reference evidence="3" key="1">
    <citation type="journal article" date="2019" name="Genome Biol. Evol.">
        <title>Plastid Genomes and Proteins Illuminate the Evolution of Eustigmatophyte Algae and Their Bacterial Endosymbionts.</title>
        <authorList>
            <person name="Sevcikova T."/>
            <person name="Yurchenko T."/>
            <person name="Fawley K.P."/>
            <person name="Amaral R."/>
            <person name="Strnad H."/>
            <person name="Santos L.M."/>
            <person name="Fawley M.W."/>
            <person name="Elias M."/>
        </authorList>
    </citation>
    <scope>NUCLEOTIDE SEQUENCE</scope>
    <source>
        <strain evidence="3">MarTras21</strain>
    </source>
</reference>
<protein>
    <submittedName>
        <fullName evidence="3">Plastid acyl carrier protein</fullName>
    </submittedName>
</protein>
<evidence type="ECO:0000313" key="3">
    <source>
        <dbReference type="EMBL" id="QAA11208.1"/>
    </source>
</evidence>
<accession>A0A3R5U8H9</accession>
<evidence type="ECO:0000259" key="2">
    <source>
        <dbReference type="PROSITE" id="PS50075"/>
    </source>
</evidence>
<keyword evidence="1" id="KW-0732">Signal</keyword>